<dbReference type="SUPFAM" id="SSF55785">
    <property type="entry name" value="PYP-like sensor domain (PAS domain)"/>
    <property type="match status" value="1"/>
</dbReference>
<dbReference type="Gene3D" id="1.10.287.130">
    <property type="match status" value="1"/>
</dbReference>
<dbReference type="CDD" id="cd16922">
    <property type="entry name" value="HATPase_EvgS-ArcB-TorS-like"/>
    <property type="match status" value="1"/>
</dbReference>
<dbReference type="Gene3D" id="3.30.565.10">
    <property type="entry name" value="Histidine kinase-like ATPase, C-terminal domain"/>
    <property type="match status" value="1"/>
</dbReference>
<dbReference type="KEGG" id="aram:KAR29_03875"/>
<dbReference type="Gene3D" id="3.40.50.2300">
    <property type="match status" value="1"/>
</dbReference>
<protein>
    <recommendedName>
        <fullName evidence="10">Sensory/regulatory protein RpfC</fullName>
        <ecNumber evidence="2">2.7.13.3</ecNumber>
    </recommendedName>
</protein>
<keyword evidence="17" id="KW-1185">Reference proteome</keyword>
<keyword evidence="6" id="KW-0418">Kinase</keyword>
<dbReference type="Pfam" id="PF00072">
    <property type="entry name" value="Response_reg"/>
    <property type="match status" value="1"/>
</dbReference>
<dbReference type="PANTHER" id="PTHR45339:SF3">
    <property type="entry name" value="HISTIDINE KINASE"/>
    <property type="match status" value="1"/>
</dbReference>
<dbReference type="RefSeq" id="WP_274374322.1">
    <property type="nucleotide sequence ID" value="NZ_CP072943.1"/>
</dbReference>
<dbReference type="SUPFAM" id="SSF52172">
    <property type="entry name" value="CheY-like"/>
    <property type="match status" value="1"/>
</dbReference>
<name>A0A9Q7ASA5_9BACT</name>
<dbReference type="PROSITE" id="PS50110">
    <property type="entry name" value="RESPONSE_REGULATORY"/>
    <property type="match status" value="1"/>
</dbReference>
<feature type="domain" description="Response regulatory" evidence="15">
    <location>
        <begin position="420"/>
        <end position="541"/>
    </location>
</feature>
<evidence type="ECO:0000256" key="9">
    <source>
        <dbReference type="ARBA" id="ARBA00064003"/>
    </source>
</evidence>
<evidence type="ECO:0000256" key="11">
    <source>
        <dbReference type="PROSITE-ProRule" id="PRU00169"/>
    </source>
</evidence>
<keyword evidence="7" id="KW-0067">ATP-binding</keyword>
<dbReference type="SUPFAM" id="SSF47384">
    <property type="entry name" value="Homodimeric domain of signal transducing histidine kinase"/>
    <property type="match status" value="1"/>
</dbReference>
<dbReference type="Proteomes" id="UP000671879">
    <property type="component" value="Chromosome"/>
</dbReference>
<dbReference type="InterPro" id="IPR035965">
    <property type="entry name" value="PAS-like_dom_sf"/>
</dbReference>
<dbReference type="EC" id="2.7.13.3" evidence="2"/>
<evidence type="ECO:0000259" key="15">
    <source>
        <dbReference type="PROSITE" id="PS50110"/>
    </source>
</evidence>
<evidence type="ECO:0000256" key="6">
    <source>
        <dbReference type="ARBA" id="ARBA00022777"/>
    </source>
</evidence>
<evidence type="ECO:0000259" key="14">
    <source>
        <dbReference type="PROSITE" id="PS50109"/>
    </source>
</evidence>
<sequence>MISVVADVTESKKSERDRRFFMELFENTDDVAVMKDTQLRYVGVNRACLQLFGLDGPGSVIGKTDEELFRGLATPQEIAAFSDNDGQAMALPRGQSLVVEEQITGADGIQTFLTRKFPIYDEKGEKILGTGTLSSEISDRKRMEEELRLALRRADELRSQAQAATEAKSAFLAVMSHEIRTPLNGIIGFLDLLSETDLTPLQRDHLSYAEASAQSLLAITGNVLDISKIEAGALELESLTTDLAATVRQALAIAHYGARAKGIELRLKIADDVPPYIVTDPLRLHQVLVNLVGNGVKFTEKGFVEVAVTFQEDGGRGAFSFSVTDTGIGIGTEQKRRLFKAFAQGDSSTARHYGGTGLGLAIAAGILERMGSALKLESRPGEGSCFSFTLVADGACGEPPGEGKVAREDLTVIERERPPIIVIADDIEPNRRLIGELLRTLLPGASLFEAVDGREALEFFLKENPDLIVMDLKMPLLDGLEAADLIRREGNASGRRRTPIVAVTADTQATTRRESLESGIDAFLTKPVDGRELRRLLERFLGEPRGLLLSKDSHRKRASGPPGLTIRLGPPLPGTDRHEEDSAC</sequence>
<dbReference type="InterPro" id="IPR003594">
    <property type="entry name" value="HATPase_dom"/>
</dbReference>
<dbReference type="PRINTS" id="PR00344">
    <property type="entry name" value="BCTRLSENSOR"/>
</dbReference>
<comment type="catalytic activity">
    <reaction evidence="1">
        <text>ATP + protein L-histidine = ADP + protein N-phospho-L-histidine.</text>
        <dbReference type="EC" id="2.7.13.3"/>
    </reaction>
</comment>
<evidence type="ECO:0000256" key="10">
    <source>
        <dbReference type="ARBA" id="ARBA00068150"/>
    </source>
</evidence>
<dbReference type="InterPro" id="IPR005467">
    <property type="entry name" value="His_kinase_dom"/>
</dbReference>
<dbReference type="Pfam" id="PF00512">
    <property type="entry name" value="HisKA"/>
    <property type="match status" value="1"/>
</dbReference>
<dbReference type="SMART" id="SM00387">
    <property type="entry name" value="HATPase_c"/>
    <property type="match status" value="1"/>
</dbReference>
<evidence type="ECO:0000256" key="12">
    <source>
        <dbReference type="SAM" id="Coils"/>
    </source>
</evidence>
<dbReference type="InterPro" id="IPR011006">
    <property type="entry name" value="CheY-like_superfamily"/>
</dbReference>
<keyword evidence="4" id="KW-0808">Transferase</keyword>
<evidence type="ECO:0000256" key="2">
    <source>
        <dbReference type="ARBA" id="ARBA00012438"/>
    </source>
</evidence>
<dbReference type="GO" id="GO:0000155">
    <property type="term" value="F:phosphorelay sensor kinase activity"/>
    <property type="evidence" value="ECO:0007669"/>
    <property type="project" value="InterPro"/>
</dbReference>
<reference evidence="17" key="1">
    <citation type="submission" date="2021-04" db="EMBL/GenBank/DDBJ databases">
        <title>A novel Synergistetes isolate from a pyrite-forming mixed culture.</title>
        <authorList>
            <person name="Bunk B."/>
            <person name="Sproer C."/>
            <person name="Spring S."/>
            <person name="Pester M."/>
        </authorList>
    </citation>
    <scope>NUCLEOTIDE SEQUENCE [LARGE SCALE GENOMIC DNA]</scope>
    <source>
        <strain evidence="17">J.5.4.2-T.3.5.2</strain>
    </source>
</reference>
<keyword evidence="12" id="KW-0175">Coiled coil</keyword>
<dbReference type="FunFam" id="1.10.287.130:FF:000002">
    <property type="entry name" value="Two-component osmosensing histidine kinase"/>
    <property type="match status" value="1"/>
</dbReference>
<dbReference type="InterPro" id="IPR036097">
    <property type="entry name" value="HisK_dim/P_sf"/>
</dbReference>
<dbReference type="SMART" id="SM00388">
    <property type="entry name" value="HisKA"/>
    <property type="match status" value="1"/>
</dbReference>
<dbReference type="AlphaFoldDB" id="A0A9Q7ASA5"/>
<evidence type="ECO:0000313" key="17">
    <source>
        <dbReference type="Proteomes" id="UP000671879"/>
    </source>
</evidence>
<evidence type="ECO:0000256" key="8">
    <source>
        <dbReference type="ARBA" id="ARBA00023012"/>
    </source>
</evidence>
<comment type="subunit">
    <text evidence="9">At low DSF concentrations, interacts with RpfF.</text>
</comment>
<dbReference type="SUPFAM" id="SSF55874">
    <property type="entry name" value="ATPase domain of HSP90 chaperone/DNA topoisomerase II/histidine kinase"/>
    <property type="match status" value="1"/>
</dbReference>
<keyword evidence="8" id="KW-0902">Two-component regulatory system</keyword>
<keyword evidence="3 11" id="KW-0597">Phosphoprotein</keyword>
<dbReference type="PANTHER" id="PTHR45339">
    <property type="entry name" value="HYBRID SIGNAL TRANSDUCTION HISTIDINE KINASE J"/>
    <property type="match status" value="1"/>
</dbReference>
<evidence type="ECO:0000256" key="4">
    <source>
        <dbReference type="ARBA" id="ARBA00022679"/>
    </source>
</evidence>
<evidence type="ECO:0000256" key="5">
    <source>
        <dbReference type="ARBA" id="ARBA00022741"/>
    </source>
</evidence>
<feature type="region of interest" description="Disordered" evidence="13">
    <location>
        <begin position="551"/>
        <end position="584"/>
    </location>
</feature>
<gene>
    <name evidence="16" type="ORF">KAR29_03875</name>
</gene>
<keyword evidence="5" id="KW-0547">Nucleotide-binding</keyword>
<evidence type="ECO:0000256" key="3">
    <source>
        <dbReference type="ARBA" id="ARBA00022553"/>
    </source>
</evidence>
<dbReference type="PROSITE" id="PS50109">
    <property type="entry name" value="HIS_KIN"/>
    <property type="match status" value="1"/>
</dbReference>
<dbReference type="InterPro" id="IPR001789">
    <property type="entry name" value="Sig_transdc_resp-reg_receiver"/>
</dbReference>
<proteinExistence type="predicted"/>
<dbReference type="Gene3D" id="3.30.450.20">
    <property type="entry name" value="PAS domain"/>
    <property type="match status" value="1"/>
</dbReference>
<evidence type="ECO:0000256" key="7">
    <source>
        <dbReference type="ARBA" id="ARBA00022840"/>
    </source>
</evidence>
<evidence type="ECO:0000256" key="1">
    <source>
        <dbReference type="ARBA" id="ARBA00000085"/>
    </source>
</evidence>
<dbReference type="SMART" id="SM00448">
    <property type="entry name" value="REC"/>
    <property type="match status" value="1"/>
</dbReference>
<feature type="domain" description="Histidine kinase" evidence="14">
    <location>
        <begin position="174"/>
        <end position="394"/>
    </location>
</feature>
<accession>A0A9Q7ASA5</accession>
<feature type="compositionally biased region" description="Basic and acidic residues" evidence="13">
    <location>
        <begin position="575"/>
        <end position="584"/>
    </location>
</feature>
<organism evidence="16 17">
    <name type="scientific">Aminithiophilus ramosus</name>
    <dbReference type="NCBI Taxonomy" id="3029084"/>
    <lineage>
        <taxon>Bacteria</taxon>
        <taxon>Thermotogati</taxon>
        <taxon>Synergistota</taxon>
        <taxon>Synergistia</taxon>
        <taxon>Synergistales</taxon>
        <taxon>Aminithiophilaceae</taxon>
        <taxon>Aminithiophilus</taxon>
    </lineage>
</organism>
<feature type="modified residue" description="4-aspartylphosphate" evidence="11">
    <location>
        <position position="471"/>
    </location>
</feature>
<dbReference type="FunFam" id="3.30.565.10:FF:000010">
    <property type="entry name" value="Sensor histidine kinase RcsC"/>
    <property type="match status" value="1"/>
</dbReference>
<dbReference type="InterPro" id="IPR013656">
    <property type="entry name" value="PAS_4"/>
</dbReference>
<evidence type="ECO:0000313" key="16">
    <source>
        <dbReference type="EMBL" id="QTX33051.1"/>
    </source>
</evidence>
<evidence type="ECO:0000256" key="13">
    <source>
        <dbReference type="SAM" id="MobiDB-lite"/>
    </source>
</evidence>
<dbReference type="Pfam" id="PF08448">
    <property type="entry name" value="PAS_4"/>
    <property type="match status" value="1"/>
</dbReference>
<dbReference type="InterPro" id="IPR003661">
    <property type="entry name" value="HisK_dim/P_dom"/>
</dbReference>
<dbReference type="InterPro" id="IPR036890">
    <property type="entry name" value="HATPase_C_sf"/>
</dbReference>
<dbReference type="InterPro" id="IPR004358">
    <property type="entry name" value="Sig_transdc_His_kin-like_C"/>
</dbReference>
<dbReference type="Pfam" id="PF02518">
    <property type="entry name" value="HATPase_c"/>
    <property type="match status" value="1"/>
</dbReference>
<dbReference type="CDD" id="cd00082">
    <property type="entry name" value="HisKA"/>
    <property type="match status" value="1"/>
</dbReference>
<dbReference type="GO" id="GO:0005524">
    <property type="term" value="F:ATP binding"/>
    <property type="evidence" value="ECO:0007669"/>
    <property type="project" value="UniProtKB-KW"/>
</dbReference>
<dbReference type="EMBL" id="CP072943">
    <property type="protein sequence ID" value="QTX33051.1"/>
    <property type="molecule type" value="Genomic_DNA"/>
</dbReference>
<feature type="coiled-coil region" evidence="12">
    <location>
        <begin position="140"/>
        <end position="167"/>
    </location>
</feature>
<dbReference type="CDD" id="cd17546">
    <property type="entry name" value="REC_hyHK_CKI1_RcsC-like"/>
    <property type="match status" value="1"/>
</dbReference>